<proteinExistence type="predicted"/>
<evidence type="ECO:0000259" key="2">
    <source>
        <dbReference type="Pfam" id="PF08241"/>
    </source>
</evidence>
<dbReference type="STRING" id="1144548.SAMN05443287_11681"/>
<dbReference type="GO" id="GO:0032259">
    <property type="term" value="P:methylation"/>
    <property type="evidence" value="ECO:0007669"/>
    <property type="project" value="UniProtKB-KW"/>
</dbReference>
<dbReference type="Pfam" id="PF08241">
    <property type="entry name" value="Methyltransf_11"/>
    <property type="match status" value="1"/>
</dbReference>
<sequence>MSDDVNESPRHGSAVLSEAGAGPGTLQDTFTRIYASGDWTLVDDDPAVADGESRSGLGSNLEQTATLRSAIPRLLRDLNVTSILDVPCGDFYWFSRVDLGPVRYIGADIVTWLVERNQDRYGRPGREFRVADLTRDPLAPVDLIFSRDCLVHLGNDDVLRALDNIRRSGATYLATTTFTDRMENPADIEPGGWRPLNLRRAPFLLPEPIRLINERCTEVHRYEEDGKEIELRFPDKSIGVWRIADL</sequence>
<feature type="region of interest" description="Disordered" evidence="1">
    <location>
        <begin position="1"/>
        <end position="23"/>
    </location>
</feature>
<keyword evidence="3" id="KW-0808">Transferase</keyword>
<dbReference type="AlphaFoldDB" id="A0A1H7DR65"/>
<feature type="domain" description="Methyltransferase type 11" evidence="2">
    <location>
        <begin position="84"/>
        <end position="167"/>
    </location>
</feature>
<accession>A0A1H7DR65</accession>
<reference evidence="4" key="1">
    <citation type="submission" date="2016-10" db="EMBL/GenBank/DDBJ databases">
        <authorList>
            <person name="Varghese N."/>
            <person name="Submissions S."/>
        </authorList>
    </citation>
    <scope>NUCLEOTIDE SEQUENCE [LARGE SCALE GENOMIC DNA]</scope>
    <source>
        <strain evidence="4">CGMCC 4.7038</strain>
    </source>
</reference>
<evidence type="ECO:0000313" key="3">
    <source>
        <dbReference type="EMBL" id="SEK04249.1"/>
    </source>
</evidence>
<dbReference type="SUPFAM" id="SSF53335">
    <property type="entry name" value="S-adenosyl-L-methionine-dependent methyltransferases"/>
    <property type="match status" value="1"/>
</dbReference>
<dbReference type="InterPro" id="IPR013216">
    <property type="entry name" value="Methyltransf_11"/>
</dbReference>
<dbReference type="InterPro" id="IPR029063">
    <property type="entry name" value="SAM-dependent_MTases_sf"/>
</dbReference>
<dbReference type="GO" id="GO:0008757">
    <property type="term" value="F:S-adenosylmethionine-dependent methyltransferase activity"/>
    <property type="evidence" value="ECO:0007669"/>
    <property type="project" value="InterPro"/>
</dbReference>
<dbReference type="Gene3D" id="3.40.50.150">
    <property type="entry name" value="Vaccinia Virus protein VP39"/>
    <property type="match status" value="1"/>
</dbReference>
<dbReference type="Proteomes" id="UP000198707">
    <property type="component" value="Unassembled WGS sequence"/>
</dbReference>
<protein>
    <submittedName>
        <fullName evidence="3">Methyltransferase domain-containing protein</fullName>
    </submittedName>
</protein>
<keyword evidence="4" id="KW-1185">Reference proteome</keyword>
<evidence type="ECO:0000313" key="4">
    <source>
        <dbReference type="Proteomes" id="UP000198707"/>
    </source>
</evidence>
<keyword evidence="3" id="KW-0489">Methyltransferase</keyword>
<gene>
    <name evidence="3" type="ORF">SAMN05443287_11681</name>
</gene>
<name>A0A1H7DR65_9ACTN</name>
<dbReference type="RefSeq" id="WP_175510442.1">
    <property type="nucleotide sequence ID" value="NZ_FNYV01000016.1"/>
</dbReference>
<organism evidence="3 4">
    <name type="scientific">Micromonospora phaseoli</name>
    <dbReference type="NCBI Taxonomy" id="1144548"/>
    <lineage>
        <taxon>Bacteria</taxon>
        <taxon>Bacillati</taxon>
        <taxon>Actinomycetota</taxon>
        <taxon>Actinomycetes</taxon>
        <taxon>Micromonosporales</taxon>
        <taxon>Micromonosporaceae</taxon>
        <taxon>Micromonospora</taxon>
    </lineage>
</organism>
<dbReference type="EMBL" id="FNYV01000016">
    <property type="protein sequence ID" value="SEK04249.1"/>
    <property type="molecule type" value="Genomic_DNA"/>
</dbReference>
<evidence type="ECO:0000256" key="1">
    <source>
        <dbReference type="SAM" id="MobiDB-lite"/>
    </source>
</evidence>